<keyword evidence="5" id="KW-0560">Oxidoreductase</keyword>
<evidence type="ECO:0000256" key="3">
    <source>
        <dbReference type="ARBA" id="ARBA00022630"/>
    </source>
</evidence>
<dbReference type="Proteomes" id="UP001501195">
    <property type="component" value="Unassembled WGS sequence"/>
</dbReference>
<evidence type="ECO:0000256" key="1">
    <source>
        <dbReference type="ARBA" id="ARBA00001974"/>
    </source>
</evidence>
<dbReference type="InterPro" id="IPR002655">
    <property type="entry name" value="Acyl-CoA_oxidase_C"/>
</dbReference>
<organism evidence="10 11">
    <name type="scientific">Kineococcus glutinatus</name>
    <dbReference type="NCBI Taxonomy" id="1070872"/>
    <lineage>
        <taxon>Bacteria</taxon>
        <taxon>Bacillati</taxon>
        <taxon>Actinomycetota</taxon>
        <taxon>Actinomycetes</taxon>
        <taxon>Kineosporiales</taxon>
        <taxon>Kineosporiaceae</taxon>
        <taxon>Kineococcus</taxon>
    </lineage>
</organism>
<dbReference type="EMBL" id="BAABIL010000164">
    <property type="protein sequence ID" value="GAA4972436.1"/>
    <property type="molecule type" value="Genomic_DNA"/>
</dbReference>
<evidence type="ECO:0000256" key="4">
    <source>
        <dbReference type="ARBA" id="ARBA00022827"/>
    </source>
</evidence>
<comment type="cofactor">
    <cofactor evidence="1">
        <name>FAD</name>
        <dbReference type="ChEBI" id="CHEBI:57692"/>
    </cofactor>
</comment>
<dbReference type="SUPFAM" id="SSF56645">
    <property type="entry name" value="Acyl-CoA dehydrogenase NM domain-like"/>
    <property type="match status" value="1"/>
</dbReference>
<keyword evidence="3" id="KW-0285">Flavoprotein</keyword>
<comment type="similarity">
    <text evidence="2">Belongs to the acyl-CoA oxidase family.</text>
</comment>
<evidence type="ECO:0000259" key="9">
    <source>
        <dbReference type="Pfam" id="PF22924"/>
    </source>
</evidence>
<dbReference type="Gene3D" id="1.20.140.10">
    <property type="entry name" value="Butyryl-CoA Dehydrogenase, subunit A, domain 3"/>
    <property type="match status" value="2"/>
</dbReference>
<evidence type="ECO:0000256" key="5">
    <source>
        <dbReference type="ARBA" id="ARBA00023002"/>
    </source>
</evidence>
<dbReference type="InterPro" id="IPR006091">
    <property type="entry name" value="Acyl-CoA_Oxase/DH_mid-dom"/>
</dbReference>
<dbReference type="PIRSF" id="PIRSF000168">
    <property type="entry name" value="Acyl-CoA_oxidase"/>
    <property type="match status" value="1"/>
</dbReference>
<dbReference type="Pfam" id="PF01756">
    <property type="entry name" value="ACOX"/>
    <property type="match status" value="1"/>
</dbReference>
<dbReference type="SUPFAM" id="SSF47203">
    <property type="entry name" value="Acyl-CoA dehydrogenase C-terminal domain-like"/>
    <property type="match status" value="2"/>
</dbReference>
<dbReference type="PANTHER" id="PTHR10909">
    <property type="entry name" value="ELECTRON TRANSPORT OXIDOREDUCTASE"/>
    <property type="match status" value="1"/>
</dbReference>
<feature type="domain" description="Acyl-CoA oxidase C-alpha1" evidence="9">
    <location>
        <begin position="304"/>
        <end position="471"/>
    </location>
</feature>
<evidence type="ECO:0000256" key="6">
    <source>
        <dbReference type="SAM" id="MobiDB-lite"/>
    </source>
</evidence>
<gene>
    <name evidence="10" type="ORF">GCM10023225_12500</name>
</gene>
<keyword evidence="11" id="KW-1185">Reference proteome</keyword>
<dbReference type="InterPro" id="IPR055060">
    <property type="entry name" value="ACOX_C_alpha1"/>
</dbReference>
<proteinExistence type="inferred from homology"/>
<sequence length="671" mass="72406">MTATDVPAPERTTAPGQATPAGGGSAAVPTGPVDTDVLRRFLDGAFAEQRDRCRAELPLDLFQPADHLSTAEHRDRTRDQLRRVVALGGHELGFSAAHGGGDDPGGQVSQFEMLGFGDASLMIKSGVQFGLFGGAVQALGTERHHAELLPRVLRLELLGCFAMTESEHGSDVAGLRTTATYDPAAQEFVIHSPDAGARKEYIGGAAEDAEVAVVFAQLETLGQRHGVHAFVVPLRRDGEALPGITLSDCGRKMGLNGVDNGRILFDSVRVPRTALLDRYAQVAEDGTYSSPIASANSRFFTMLGALVKGRVSISGGALSQTKVALAIALRHALTRRQFTRPGPDGAPAEEVLLMDYLSHQRRLLVPLATTYALSFAQDDLVQAMHEVVGAQLRGEEVDTVTQRAFETHAAGMKAVSSWHATATIQTCREACGGAGYLSENRLPQLKADSDIFTTFEGDNTVLLQLVAKSLLTRYKQQFSDLDTLGMARLATRDLISTVAGRSPARLLVQELVDSAPRNDVEGELRDRAWQLQMVRFREKHLVDTLAKRARKARGKSVGGSYDTLGGLQDHLVTAARSHVDRVVLEAFVAAIARCEDPAVKALLEQVCDLHALALLESHKGWYLQHRRMSPVRAKQVTHAVNETVNQLRPRTEELVAGFGIPDAWLGAVIAA</sequence>
<evidence type="ECO:0000259" key="8">
    <source>
        <dbReference type="Pfam" id="PF02770"/>
    </source>
</evidence>
<accession>A0ABP9HJH2</accession>
<feature type="domain" description="Acyl-CoA oxidase/dehydrogenase middle" evidence="8">
    <location>
        <begin position="160"/>
        <end position="268"/>
    </location>
</feature>
<dbReference type="InterPro" id="IPR012258">
    <property type="entry name" value="Acyl-CoA_oxidase"/>
</dbReference>
<dbReference type="Pfam" id="PF22924">
    <property type="entry name" value="ACOX_C_alpha1"/>
    <property type="match status" value="1"/>
</dbReference>
<dbReference type="InterPro" id="IPR046373">
    <property type="entry name" value="Acyl-CoA_Oxase/DH_mid-dom_sf"/>
</dbReference>
<evidence type="ECO:0000259" key="7">
    <source>
        <dbReference type="Pfam" id="PF01756"/>
    </source>
</evidence>
<name>A0ABP9HJH2_9ACTN</name>
<dbReference type="InterPro" id="IPR036250">
    <property type="entry name" value="AcylCo_DH-like_C"/>
</dbReference>
<comment type="caution">
    <text evidence="10">The sequence shown here is derived from an EMBL/GenBank/DDBJ whole genome shotgun (WGS) entry which is preliminary data.</text>
</comment>
<keyword evidence="4" id="KW-0274">FAD</keyword>
<evidence type="ECO:0000313" key="11">
    <source>
        <dbReference type="Proteomes" id="UP001501195"/>
    </source>
</evidence>
<dbReference type="Gene3D" id="2.40.110.10">
    <property type="entry name" value="Butyryl-CoA Dehydrogenase, subunit A, domain 2"/>
    <property type="match status" value="1"/>
</dbReference>
<dbReference type="RefSeq" id="WP_345711551.1">
    <property type="nucleotide sequence ID" value="NZ_BAABIL010000164.1"/>
</dbReference>
<dbReference type="Pfam" id="PF02770">
    <property type="entry name" value="Acyl-CoA_dh_M"/>
    <property type="match status" value="1"/>
</dbReference>
<protein>
    <submittedName>
        <fullName evidence="10">Acyl-CoA dehydrogenase</fullName>
    </submittedName>
</protein>
<reference evidence="11" key="1">
    <citation type="journal article" date="2019" name="Int. J. Syst. Evol. Microbiol.">
        <title>The Global Catalogue of Microorganisms (GCM) 10K type strain sequencing project: providing services to taxonomists for standard genome sequencing and annotation.</title>
        <authorList>
            <consortium name="The Broad Institute Genomics Platform"/>
            <consortium name="The Broad Institute Genome Sequencing Center for Infectious Disease"/>
            <person name="Wu L."/>
            <person name="Ma J."/>
        </authorList>
    </citation>
    <scope>NUCLEOTIDE SEQUENCE [LARGE SCALE GENOMIC DNA]</scope>
    <source>
        <strain evidence="11">JCM 18126</strain>
    </source>
</reference>
<feature type="region of interest" description="Disordered" evidence="6">
    <location>
        <begin position="1"/>
        <end position="32"/>
    </location>
</feature>
<dbReference type="InterPro" id="IPR009100">
    <property type="entry name" value="AcylCoA_DH/oxidase_NM_dom_sf"/>
</dbReference>
<feature type="domain" description="Acyl-CoA oxidase C-terminal" evidence="7">
    <location>
        <begin position="531"/>
        <end position="670"/>
    </location>
</feature>
<evidence type="ECO:0000256" key="2">
    <source>
        <dbReference type="ARBA" id="ARBA00006288"/>
    </source>
</evidence>
<evidence type="ECO:0000313" key="10">
    <source>
        <dbReference type="EMBL" id="GAA4972436.1"/>
    </source>
</evidence>